<protein>
    <submittedName>
        <fullName evidence="2">DUF4178 domain-containing protein</fullName>
    </submittedName>
</protein>
<sequence>MNSIEQFVGKSFIETKADGLTQYMEIRGMPWLIRKLVCRNMNKGYFRLNHDEVEGVYSIELGLTKDRKKYLFRLGEAFEDIAYDGNKHRIIFTFEDGVLVETHTLLNPKKDSARDDDIFRWELQSENELVSKSIATKNTQEATWTRYFIAE</sequence>
<evidence type="ECO:0000313" key="2">
    <source>
        <dbReference type="WBParaSite" id="RSKR_0000573900.1"/>
    </source>
</evidence>
<reference evidence="2" key="1">
    <citation type="submission" date="2016-11" db="UniProtKB">
        <authorList>
            <consortium name="WormBaseParasite"/>
        </authorList>
    </citation>
    <scope>IDENTIFICATION</scope>
    <source>
        <strain evidence="2">KR3021</strain>
    </source>
</reference>
<evidence type="ECO:0000313" key="1">
    <source>
        <dbReference type="Proteomes" id="UP000095286"/>
    </source>
</evidence>
<dbReference type="Proteomes" id="UP000095286">
    <property type="component" value="Unplaced"/>
</dbReference>
<dbReference type="WBParaSite" id="RSKR_0000573900.1">
    <property type="protein sequence ID" value="RSKR_0000573900.1"/>
    <property type="gene ID" value="RSKR_0000573900"/>
</dbReference>
<name>A0AC35TXQ9_9BILA</name>
<accession>A0AC35TXQ9</accession>
<proteinExistence type="predicted"/>
<organism evidence="1 2">
    <name type="scientific">Rhabditophanes sp. KR3021</name>
    <dbReference type="NCBI Taxonomy" id="114890"/>
    <lineage>
        <taxon>Eukaryota</taxon>
        <taxon>Metazoa</taxon>
        <taxon>Ecdysozoa</taxon>
        <taxon>Nematoda</taxon>
        <taxon>Chromadorea</taxon>
        <taxon>Rhabditida</taxon>
        <taxon>Tylenchina</taxon>
        <taxon>Panagrolaimomorpha</taxon>
        <taxon>Strongyloidoidea</taxon>
        <taxon>Alloionematidae</taxon>
        <taxon>Rhabditophanes</taxon>
    </lineage>
</organism>